<comment type="caution">
    <text evidence="2">The sequence shown here is derived from an EMBL/GenBank/DDBJ whole genome shotgun (WGS) entry which is preliminary data.</text>
</comment>
<sequence length="128" mass="14035">MLAHHVSGSDCTRNTTDFLPPAQSSRTQFIRAVLFTSSMHYRLQVLSRFAAAVLGGYLLSASITALLPLVLPLKRTDAVLLTLSLSVLFYAVSFIAAFYFRGLKYIWCSLIGCSLLFTGLSVLLQGKL</sequence>
<evidence type="ECO:0000313" key="3">
    <source>
        <dbReference type="Proteomes" id="UP000006201"/>
    </source>
</evidence>
<keyword evidence="1" id="KW-1133">Transmembrane helix</keyword>
<evidence type="ECO:0000313" key="2">
    <source>
        <dbReference type="EMBL" id="EAR30229.1"/>
    </source>
</evidence>
<proteinExistence type="predicted"/>
<dbReference type="HOGENOM" id="CLU_1957702_0_0_6"/>
<dbReference type="STRING" id="87626.PTD2_01631"/>
<feature type="transmembrane region" description="Helical" evidence="1">
    <location>
        <begin position="49"/>
        <end position="71"/>
    </location>
</feature>
<accession>A4C3U7</accession>
<dbReference type="AlphaFoldDB" id="A4C3U7"/>
<keyword evidence="1" id="KW-0472">Membrane</keyword>
<feature type="transmembrane region" description="Helical" evidence="1">
    <location>
        <begin position="105"/>
        <end position="124"/>
    </location>
</feature>
<dbReference type="Proteomes" id="UP000006201">
    <property type="component" value="Unassembled WGS sequence"/>
</dbReference>
<keyword evidence="3" id="KW-1185">Reference proteome</keyword>
<organism evidence="2 3">
    <name type="scientific">Pseudoalteromonas tunicata D2</name>
    <dbReference type="NCBI Taxonomy" id="87626"/>
    <lineage>
        <taxon>Bacteria</taxon>
        <taxon>Pseudomonadati</taxon>
        <taxon>Pseudomonadota</taxon>
        <taxon>Gammaproteobacteria</taxon>
        <taxon>Alteromonadales</taxon>
        <taxon>Pseudoalteromonadaceae</taxon>
        <taxon>Pseudoalteromonas</taxon>
    </lineage>
</organism>
<reference evidence="2 3" key="1">
    <citation type="submission" date="2006-02" db="EMBL/GenBank/DDBJ databases">
        <authorList>
            <person name="Moran M.A."/>
            <person name="Kjelleberg S."/>
            <person name="Egan S."/>
            <person name="Saunders N."/>
            <person name="Thomas T."/>
            <person name="Ferriera S."/>
            <person name="Johnson J."/>
            <person name="Kravitz S."/>
            <person name="Halpern A."/>
            <person name="Remington K."/>
            <person name="Beeson K."/>
            <person name="Tran B."/>
            <person name="Rogers Y.-H."/>
            <person name="Friedman R."/>
            <person name="Venter J.C."/>
        </authorList>
    </citation>
    <scope>NUCLEOTIDE SEQUENCE [LARGE SCALE GENOMIC DNA]</scope>
    <source>
        <strain evidence="2 3">D2</strain>
    </source>
</reference>
<dbReference type="eggNOG" id="ENOG50332B2">
    <property type="taxonomic scope" value="Bacteria"/>
</dbReference>
<evidence type="ECO:0000256" key="1">
    <source>
        <dbReference type="SAM" id="Phobius"/>
    </source>
</evidence>
<name>A4C3U7_9GAMM</name>
<keyword evidence="1" id="KW-0812">Transmembrane</keyword>
<gene>
    <name evidence="2" type="ORF">PTD2_01631</name>
</gene>
<feature type="transmembrane region" description="Helical" evidence="1">
    <location>
        <begin position="78"/>
        <end position="99"/>
    </location>
</feature>
<dbReference type="EMBL" id="AAOH01000001">
    <property type="protein sequence ID" value="EAR30229.1"/>
    <property type="molecule type" value="Genomic_DNA"/>
</dbReference>
<dbReference type="RefSeq" id="WP_009836529.1">
    <property type="nucleotide sequence ID" value="NZ_AAOH01000001.1"/>
</dbReference>
<protein>
    <submittedName>
        <fullName evidence="2">Uncharacterized protein</fullName>
    </submittedName>
</protein>